<reference evidence="2" key="1">
    <citation type="submission" date="2021-03" db="EMBL/GenBank/DDBJ databases">
        <authorList>
            <person name="Tran Van P."/>
        </authorList>
    </citation>
    <scope>NUCLEOTIDE SEQUENCE</scope>
</reference>
<organism evidence="2 3">
    <name type="scientific">Timema podura</name>
    <name type="common">Walking stick</name>
    <dbReference type="NCBI Taxonomy" id="61482"/>
    <lineage>
        <taxon>Eukaryota</taxon>
        <taxon>Metazoa</taxon>
        <taxon>Ecdysozoa</taxon>
        <taxon>Arthropoda</taxon>
        <taxon>Hexapoda</taxon>
        <taxon>Insecta</taxon>
        <taxon>Pterygota</taxon>
        <taxon>Neoptera</taxon>
        <taxon>Polyneoptera</taxon>
        <taxon>Phasmatodea</taxon>
        <taxon>Timematodea</taxon>
        <taxon>Timematoidea</taxon>
        <taxon>Timematidae</taxon>
        <taxon>Timema</taxon>
    </lineage>
</organism>
<gene>
    <name evidence="2" type="ORF">TPAB3V08_LOCUS4315</name>
</gene>
<keyword evidence="3" id="KW-1185">Reference proteome</keyword>
<evidence type="ECO:0000313" key="2">
    <source>
        <dbReference type="EMBL" id="CAG2057336.1"/>
    </source>
</evidence>
<evidence type="ECO:0000256" key="1">
    <source>
        <dbReference type="SAM" id="Coils"/>
    </source>
</evidence>
<protein>
    <submittedName>
        <fullName evidence="2">Uncharacterized protein</fullName>
    </submittedName>
</protein>
<name>A0ABN7NW61_TIMPD</name>
<comment type="caution">
    <text evidence="2">The sequence shown here is derived from an EMBL/GenBank/DDBJ whole genome shotgun (WGS) entry which is preliminary data.</text>
</comment>
<keyword evidence="1" id="KW-0175">Coiled coil</keyword>
<sequence length="589" mass="67338">MRRHKNSNEEFHLQSHVTTCHNQDDTFENLRQLLQEEKFRRQRAESLLDEAQVKLDSLEESYRLSKVESEVRLGQLSTRVCNLAQTVHGEQERVQRLQDSRCRLVQYLHVLACSLSEEHRKNRIMTNQATSRLSRQPSPGAEEADRLRARIKHLRLVSRTSENHRVQRLKKVVVKLRSLCHSVERRYQGMLYLMGRQVQGIAESMCGTSLSTIQPLLPSLTPTQMAHWFLQVQSLAEWIQDHATSLPALSTSVRQHDHVKIEQSEVSGEALVNNDKQLVPTVTAMPEYGWNSTLKISLEDCCRNSLKSPNHICERPLPTSKELHEHCFTSELEDNSSIQCNSHLKSSEELCNESDRQNELHTESIYKVIPNQSIAQEHDLSRGHLNSTDFPPASTVMGGTSFNSKSKLTCNQTKNIENVPCFQKSQYGVLTSSEEKTSHKDDVFALENISNPKIWFSNKDEEKSNFDNQSGLEDSKSKLHDILEMDQSIKNEDVDGPTNSCSGNLKEGVITRSMKNSMQGGEQKTDQDINSYLKNKKPHSSDMIKHDDVKLILSSPSKRCTIWWACSWGKSELRVWQSLQQIVTKLSRP</sequence>
<dbReference type="EMBL" id="CAJPIN010005226">
    <property type="protein sequence ID" value="CAG2057336.1"/>
    <property type="molecule type" value="Genomic_DNA"/>
</dbReference>
<accession>A0ABN7NW61</accession>
<feature type="coiled-coil region" evidence="1">
    <location>
        <begin position="27"/>
        <end position="68"/>
    </location>
</feature>
<proteinExistence type="predicted"/>
<evidence type="ECO:0000313" key="3">
    <source>
        <dbReference type="Proteomes" id="UP001153148"/>
    </source>
</evidence>
<dbReference type="Proteomes" id="UP001153148">
    <property type="component" value="Unassembled WGS sequence"/>
</dbReference>